<name>A0A9D4NCY2_DREPO</name>
<protein>
    <submittedName>
        <fullName evidence="2">Uncharacterized protein</fullName>
    </submittedName>
</protein>
<evidence type="ECO:0000313" key="2">
    <source>
        <dbReference type="EMBL" id="KAH3891409.1"/>
    </source>
</evidence>
<feature type="region of interest" description="Disordered" evidence="1">
    <location>
        <begin position="246"/>
        <end position="289"/>
    </location>
</feature>
<accession>A0A9D4NCY2</accession>
<proteinExistence type="predicted"/>
<reference evidence="2" key="1">
    <citation type="journal article" date="2019" name="bioRxiv">
        <title>The Genome of the Zebra Mussel, Dreissena polymorpha: A Resource for Invasive Species Research.</title>
        <authorList>
            <person name="McCartney M.A."/>
            <person name="Auch B."/>
            <person name="Kono T."/>
            <person name="Mallez S."/>
            <person name="Zhang Y."/>
            <person name="Obille A."/>
            <person name="Becker A."/>
            <person name="Abrahante J.E."/>
            <person name="Garbe J."/>
            <person name="Badalamenti J.P."/>
            <person name="Herman A."/>
            <person name="Mangelson H."/>
            <person name="Liachko I."/>
            <person name="Sullivan S."/>
            <person name="Sone E.D."/>
            <person name="Koren S."/>
            <person name="Silverstein K.A.T."/>
            <person name="Beckman K.B."/>
            <person name="Gohl D.M."/>
        </authorList>
    </citation>
    <scope>NUCLEOTIDE SEQUENCE</scope>
    <source>
        <strain evidence="2">Duluth1</strain>
        <tissue evidence="2">Whole animal</tissue>
    </source>
</reference>
<dbReference type="Proteomes" id="UP000828390">
    <property type="component" value="Unassembled WGS sequence"/>
</dbReference>
<dbReference type="AlphaFoldDB" id="A0A9D4NCY2"/>
<keyword evidence="3" id="KW-1185">Reference proteome</keyword>
<gene>
    <name evidence="2" type="ORF">DPMN_015509</name>
</gene>
<organism evidence="2 3">
    <name type="scientific">Dreissena polymorpha</name>
    <name type="common">Zebra mussel</name>
    <name type="synonym">Mytilus polymorpha</name>
    <dbReference type="NCBI Taxonomy" id="45954"/>
    <lineage>
        <taxon>Eukaryota</taxon>
        <taxon>Metazoa</taxon>
        <taxon>Spiralia</taxon>
        <taxon>Lophotrochozoa</taxon>
        <taxon>Mollusca</taxon>
        <taxon>Bivalvia</taxon>
        <taxon>Autobranchia</taxon>
        <taxon>Heteroconchia</taxon>
        <taxon>Euheterodonta</taxon>
        <taxon>Imparidentia</taxon>
        <taxon>Neoheterodontei</taxon>
        <taxon>Myida</taxon>
        <taxon>Dreissenoidea</taxon>
        <taxon>Dreissenidae</taxon>
        <taxon>Dreissena</taxon>
    </lineage>
</organism>
<evidence type="ECO:0000313" key="3">
    <source>
        <dbReference type="Proteomes" id="UP000828390"/>
    </source>
</evidence>
<dbReference type="EMBL" id="JAIWYP010000001">
    <property type="protein sequence ID" value="KAH3891409.1"/>
    <property type="molecule type" value="Genomic_DNA"/>
</dbReference>
<reference evidence="2" key="2">
    <citation type="submission" date="2020-11" db="EMBL/GenBank/DDBJ databases">
        <authorList>
            <person name="McCartney M.A."/>
            <person name="Auch B."/>
            <person name="Kono T."/>
            <person name="Mallez S."/>
            <person name="Becker A."/>
            <person name="Gohl D.M."/>
            <person name="Silverstein K.A.T."/>
            <person name="Koren S."/>
            <person name="Bechman K.B."/>
            <person name="Herman A."/>
            <person name="Abrahante J.E."/>
            <person name="Garbe J."/>
        </authorList>
    </citation>
    <scope>NUCLEOTIDE SEQUENCE</scope>
    <source>
        <strain evidence="2">Duluth1</strain>
        <tissue evidence="2">Whole animal</tissue>
    </source>
</reference>
<evidence type="ECO:0000256" key="1">
    <source>
        <dbReference type="SAM" id="MobiDB-lite"/>
    </source>
</evidence>
<sequence length="289" mass="32704">MTISIPMVINSIPSVSLWSCFTADYDHPYTLWSCLTADYDRRTMTISIPSGHSNSIPSGHVLQRTMTISIPHGHVLQRTMTISIPSGHVFQRTMTISIPISLRAWKAQNINRTNVLTKFMKSDQDFEQTKTIFELVQDIIKTDVLTKFHSQNAPPSGGHVFQATGTIFELVQYIIGTNRNIIRTNVLNKKNAKTPGSHFLQPTHTIFKLVQDIIGTNLLTKFHEHLTITVASRVLTRKNAKRSQKMGLKAFGRYDTQTDRLTDRQSANHKSPPVKPFEDSRSKHTKVIP</sequence>
<comment type="caution">
    <text evidence="2">The sequence shown here is derived from an EMBL/GenBank/DDBJ whole genome shotgun (WGS) entry which is preliminary data.</text>
</comment>